<evidence type="ECO:0000259" key="5">
    <source>
        <dbReference type="Pfam" id="PF00881"/>
    </source>
</evidence>
<dbReference type="RefSeq" id="WP_218776637.1">
    <property type="nucleotide sequence ID" value="NZ_NGKU01000001.1"/>
</dbReference>
<reference evidence="6 7" key="1">
    <citation type="submission" date="2017-05" db="EMBL/GenBank/DDBJ databases">
        <title>The Genome Sequence of Enterococcus sp. 8G7_MSG3316.</title>
        <authorList>
            <consortium name="The Broad Institute Genomics Platform"/>
            <consortium name="The Broad Institute Genomic Center for Infectious Diseases"/>
            <person name="Earl A."/>
            <person name="Manson A."/>
            <person name="Schwartman J."/>
            <person name="Gilmore M."/>
            <person name="Abouelleil A."/>
            <person name="Cao P."/>
            <person name="Chapman S."/>
            <person name="Cusick C."/>
            <person name="Shea T."/>
            <person name="Young S."/>
            <person name="Neafsey D."/>
            <person name="Nusbaum C."/>
            <person name="Birren B."/>
        </authorList>
    </citation>
    <scope>NUCLEOTIDE SEQUENCE [LARGE SCALE GENOMIC DNA]</scope>
    <source>
        <strain evidence="6 7">8G7_MSG3316</strain>
    </source>
</reference>
<dbReference type="InterPro" id="IPR029479">
    <property type="entry name" value="Nitroreductase"/>
</dbReference>
<proteinExistence type="inferred from homology"/>
<name>A0A242A6X5_9ENTE</name>
<dbReference type="GO" id="GO:0016491">
    <property type="term" value="F:oxidoreductase activity"/>
    <property type="evidence" value="ECO:0007669"/>
    <property type="project" value="UniProtKB-KW"/>
</dbReference>
<evidence type="ECO:0000256" key="3">
    <source>
        <dbReference type="ARBA" id="ARBA00022643"/>
    </source>
</evidence>
<keyword evidence="4" id="KW-0560">Oxidoreductase</keyword>
<sequence length="241" mass="27533">MDVNALFQRRVSLRRYAQREIAEADLDFILQSALRAPTAGNMMLYSVIKVTDPVKKLLLSKSCDNQPFIARAPVLLIFCADFQRWYDYYKYSNVPESCAARGVPFRRPAEGDLVLAMSDALIASSFATIAGESRQIGSCYIGDIIEQVEYHAELLDLPQWVVPVGMLCLGYYPDNYRRQISPRFPQESIVFDEGISGFRRSNYRTCSNQMKQLSNQKINVQLRILVNSITIAKQARHFQKK</sequence>
<dbReference type="AlphaFoldDB" id="A0A242A6X5"/>
<keyword evidence="7" id="KW-1185">Reference proteome</keyword>
<comment type="caution">
    <text evidence="6">The sequence shown here is derived from an EMBL/GenBank/DDBJ whole genome shotgun (WGS) entry which is preliminary data.</text>
</comment>
<dbReference type="PANTHER" id="PTHR43425:SF2">
    <property type="entry name" value="OXYGEN-INSENSITIVE NADPH NITROREDUCTASE"/>
    <property type="match status" value="1"/>
</dbReference>
<organism evidence="6 7">
    <name type="scientific">Candidatus Enterococcus testudinis</name>
    <dbReference type="NCBI Taxonomy" id="1834191"/>
    <lineage>
        <taxon>Bacteria</taxon>
        <taxon>Bacillati</taxon>
        <taxon>Bacillota</taxon>
        <taxon>Bacilli</taxon>
        <taxon>Lactobacillales</taxon>
        <taxon>Enterococcaceae</taxon>
        <taxon>Enterococcus</taxon>
    </lineage>
</organism>
<evidence type="ECO:0000256" key="2">
    <source>
        <dbReference type="ARBA" id="ARBA00022630"/>
    </source>
</evidence>
<dbReference type="SUPFAM" id="SSF55469">
    <property type="entry name" value="FMN-dependent nitroreductase-like"/>
    <property type="match status" value="1"/>
</dbReference>
<evidence type="ECO:0000313" key="6">
    <source>
        <dbReference type="EMBL" id="OTN76669.1"/>
    </source>
</evidence>
<dbReference type="Proteomes" id="UP000195043">
    <property type="component" value="Unassembled WGS sequence"/>
</dbReference>
<dbReference type="Pfam" id="PF00881">
    <property type="entry name" value="Nitroreductase"/>
    <property type="match status" value="1"/>
</dbReference>
<protein>
    <recommendedName>
        <fullName evidence="5">Nitroreductase domain-containing protein</fullName>
    </recommendedName>
</protein>
<dbReference type="PANTHER" id="PTHR43425">
    <property type="entry name" value="OXYGEN-INSENSITIVE NADPH NITROREDUCTASE"/>
    <property type="match status" value="1"/>
</dbReference>
<dbReference type="EMBL" id="NGKU01000001">
    <property type="protein sequence ID" value="OTN76669.1"/>
    <property type="molecule type" value="Genomic_DNA"/>
</dbReference>
<dbReference type="InterPro" id="IPR016446">
    <property type="entry name" value="Flavin_OxRdtase_Frp"/>
</dbReference>
<gene>
    <name evidence="6" type="ORF">A5886_001747</name>
</gene>
<keyword evidence="3" id="KW-0288">FMN</keyword>
<evidence type="ECO:0000256" key="1">
    <source>
        <dbReference type="ARBA" id="ARBA00008366"/>
    </source>
</evidence>
<feature type="domain" description="Nitroreductase" evidence="5">
    <location>
        <begin position="9"/>
        <end position="171"/>
    </location>
</feature>
<dbReference type="STRING" id="1834191.A5886_001747"/>
<dbReference type="InterPro" id="IPR000415">
    <property type="entry name" value="Nitroreductase-like"/>
</dbReference>
<keyword evidence="2" id="KW-0285">Flavoprotein</keyword>
<accession>A0A242A6X5</accession>
<evidence type="ECO:0000256" key="4">
    <source>
        <dbReference type="ARBA" id="ARBA00023002"/>
    </source>
</evidence>
<dbReference type="Gene3D" id="3.40.109.10">
    <property type="entry name" value="NADH Oxidase"/>
    <property type="match status" value="1"/>
</dbReference>
<evidence type="ECO:0000313" key="7">
    <source>
        <dbReference type="Proteomes" id="UP000195043"/>
    </source>
</evidence>
<comment type="similarity">
    <text evidence="1">Belongs to the flavin oxidoreductase frp family.</text>
</comment>